<reference evidence="12 13" key="1">
    <citation type="journal article" date="2021" name="Hortic Res">
        <title>Chromosome-scale assembly of the Dendrobium chrysotoxum genome enhances the understanding of orchid evolution.</title>
        <authorList>
            <person name="Zhang Y."/>
            <person name="Zhang G.Q."/>
            <person name="Zhang D."/>
            <person name="Liu X.D."/>
            <person name="Xu X.Y."/>
            <person name="Sun W.H."/>
            <person name="Yu X."/>
            <person name="Zhu X."/>
            <person name="Wang Z.W."/>
            <person name="Zhao X."/>
            <person name="Zhong W.Y."/>
            <person name="Chen H."/>
            <person name="Yin W.L."/>
            <person name="Huang T."/>
            <person name="Niu S.C."/>
            <person name="Liu Z.J."/>
        </authorList>
    </citation>
    <scope>NUCLEOTIDE SEQUENCE [LARGE SCALE GENOMIC DNA]</scope>
    <source>
        <strain evidence="12">Lindl</strain>
    </source>
</reference>
<protein>
    <recommendedName>
        <fullName evidence="14">TATA-binding protein-associated factor BTAF1</fullName>
    </recommendedName>
</protein>
<comment type="subcellular location">
    <subcellularLocation>
        <location evidence="1">Nucleus</location>
    </subcellularLocation>
</comment>
<feature type="domain" description="Helicase ATP-binding" evidence="10">
    <location>
        <begin position="1743"/>
        <end position="1912"/>
    </location>
</feature>
<dbReference type="Pfam" id="PF24492">
    <property type="entry name" value="HEAT_ECM29"/>
    <property type="match status" value="1"/>
</dbReference>
<dbReference type="InterPro" id="IPR014001">
    <property type="entry name" value="Helicase_ATP-bd"/>
</dbReference>
<dbReference type="FunFam" id="1.25.10.10:FF:001520">
    <property type="entry name" value="Uncharacterized protein"/>
    <property type="match status" value="1"/>
</dbReference>
<gene>
    <name evidence="12" type="ORF">IEQ34_012838</name>
</gene>
<dbReference type="InterPro" id="IPR001650">
    <property type="entry name" value="Helicase_C-like"/>
</dbReference>
<proteinExistence type="predicted"/>
<dbReference type="GO" id="GO:0003677">
    <property type="term" value="F:DNA binding"/>
    <property type="evidence" value="ECO:0007669"/>
    <property type="project" value="UniProtKB-KW"/>
</dbReference>
<feature type="transmembrane region" description="Helical" evidence="9">
    <location>
        <begin position="166"/>
        <end position="185"/>
    </location>
</feature>
<dbReference type="PANTHER" id="PTHR36498:SF1">
    <property type="entry name" value="TATA-BINDING PROTEIN-ASSOCIATED FACTOR 172"/>
    <property type="match status" value="1"/>
</dbReference>
<keyword evidence="6" id="KW-0067">ATP-binding</keyword>
<evidence type="ECO:0000313" key="12">
    <source>
        <dbReference type="EMBL" id="KAH0457523.1"/>
    </source>
</evidence>
<feature type="transmembrane region" description="Helical" evidence="9">
    <location>
        <begin position="271"/>
        <end position="290"/>
    </location>
</feature>
<dbReference type="InterPro" id="IPR044078">
    <property type="entry name" value="Mot1_ATP-bd"/>
</dbReference>
<dbReference type="PANTHER" id="PTHR36498">
    <property type="entry name" value="TATA-BINDING PROTEIN-ASSOCIATED FACTOR 172"/>
    <property type="match status" value="1"/>
</dbReference>
<keyword evidence="9" id="KW-1133">Transmembrane helix</keyword>
<evidence type="ECO:0000259" key="10">
    <source>
        <dbReference type="PROSITE" id="PS51192"/>
    </source>
</evidence>
<dbReference type="Gene3D" id="1.25.10.10">
    <property type="entry name" value="Leucine-rich Repeat Variant"/>
    <property type="match status" value="3"/>
</dbReference>
<dbReference type="Gene3D" id="3.40.50.10810">
    <property type="entry name" value="Tandem AAA-ATPase domain"/>
    <property type="match status" value="1"/>
</dbReference>
<feature type="transmembrane region" description="Helical" evidence="9">
    <location>
        <begin position="205"/>
        <end position="224"/>
    </location>
</feature>
<evidence type="ECO:0000256" key="4">
    <source>
        <dbReference type="ARBA" id="ARBA00022801"/>
    </source>
</evidence>
<comment type="caution">
    <text evidence="12">The sequence shown here is derived from an EMBL/GenBank/DDBJ whole genome shotgun (WGS) entry which is preliminary data.</text>
</comment>
<evidence type="ECO:0000259" key="11">
    <source>
        <dbReference type="PROSITE" id="PS51194"/>
    </source>
</evidence>
<keyword evidence="3" id="KW-0547">Nucleotide-binding</keyword>
<dbReference type="GO" id="GO:0017025">
    <property type="term" value="F:TBP-class protein binding"/>
    <property type="evidence" value="ECO:0007669"/>
    <property type="project" value="InterPro"/>
</dbReference>
<evidence type="ECO:0000256" key="8">
    <source>
        <dbReference type="ARBA" id="ARBA00023242"/>
    </source>
</evidence>
<keyword evidence="9" id="KW-0472">Membrane</keyword>
<dbReference type="FunFam" id="3.40.50.300:FF:000428">
    <property type="entry name" value="TATA-binding protein-associated factor 172"/>
    <property type="match status" value="1"/>
</dbReference>
<evidence type="ECO:0000256" key="7">
    <source>
        <dbReference type="ARBA" id="ARBA00023125"/>
    </source>
</evidence>
<dbReference type="GO" id="GO:0004386">
    <property type="term" value="F:helicase activity"/>
    <property type="evidence" value="ECO:0007669"/>
    <property type="project" value="UniProtKB-KW"/>
</dbReference>
<dbReference type="PROSITE" id="PS51192">
    <property type="entry name" value="HELICASE_ATP_BIND_1"/>
    <property type="match status" value="1"/>
</dbReference>
<dbReference type="SUPFAM" id="SSF48371">
    <property type="entry name" value="ARM repeat"/>
    <property type="match status" value="2"/>
</dbReference>
<dbReference type="InterPro" id="IPR044972">
    <property type="entry name" value="Mot1"/>
</dbReference>
<dbReference type="PROSITE" id="PS51194">
    <property type="entry name" value="HELICASE_CTER"/>
    <property type="match status" value="1"/>
</dbReference>
<evidence type="ECO:0000256" key="5">
    <source>
        <dbReference type="ARBA" id="ARBA00022806"/>
    </source>
</evidence>
<evidence type="ECO:0000256" key="2">
    <source>
        <dbReference type="ARBA" id="ARBA00022737"/>
    </source>
</evidence>
<dbReference type="InterPro" id="IPR055443">
    <property type="entry name" value="HEAT_ECM29"/>
</dbReference>
<feature type="transmembrane region" description="Helical" evidence="9">
    <location>
        <begin position="245"/>
        <end position="265"/>
    </location>
</feature>
<dbReference type="InterPro" id="IPR038718">
    <property type="entry name" value="SNF2-like_sf"/>
</dbReference>
<keyword evidence="7" id="KW-0238">DNA-binding</keyword>
<dbReference type="InterPro" id="IPR022707">
    <property type="entry name" value="Mot1_central_dom"/>
</dbReference>
<name>A0AAV7GPB3_DENCH</name>
<dbReference type="Proteomes" id="UP000775213">
    <property type="component" value="Unassembled WGS sequence"/>
</dbReference>
<dbReference type="Pfam" id="PF00271">
    <property type="entry name" value="Helicase_C"/>
    <property type="match status" value="1"/>
</dbReference>
<dbReference type="GO" id="GO:0016887">
    <property type="term" value="F:ATP hydrolysis activity"/>
    <property type="evidence" value="ECO:0007669"/>
    <property type="project" value="InterPro"/>
</dbReference>
<dbReference type="CDD" id="cd17999">
    <property type="entry name" value="DEXHc_Mot1"/>
    <property type="match status" value="1"/>
</dbReference>
<dbReference type="InterPro" id="IPR016024">
    <property type="entry name" value="ARM-type_fold"/>
</dbReference>
<keyword evidence="8" id="KW-0539">Nucleus</keyword>
<keyword evidence="4" id="KW-0378">Hydrolase</keyword>
<accession>A0AAV7GPB3</accession>
<dbReference type="EMBL" id="JAGFBR010000012">
    <property type="protein sequence ID" value="KAH0457523.1"/>
    <property type="molecule type" value="Genomic_DNA"/>
</dbReference>
<evidence type="ECO:0000256" key="9">
    <source>
        <dbReference type="SAM" id="Phobius"/>
    </source>
</evidence>
<evidence type="ECO:0000313" key="13">
    <source>
        <dbReference type="Proteomes" id="UP000775213"/>
    </source>
</evidence>
<sequence length="2412" mass="266705">MAQHSSLLHRLLTLLDTGSTQVTRFTAARQIGEIAKSHPQDLISLLKKISQYLRSRNWDTRVAAAHAVGAIAENVKHTSLKELLASIEAEMLEAGIGDASKDIGFLLSNFHPKNLSGLSFISFDIYKVLEFGSLLLASAGQVMLPLLPSLVGFLLKYLKYKSSIVLSPWFSLLLSFFLTVAAVVLRLSLSSADAPIRSTSDLEGFGFSSLIFVVIIDLIPTMGNMMSQMKAARLRQRGWLVKSKVFAVALYLSYVLIPVVLACYFPSAAVFITYIFKCLCLIIYPSIFHLTGLDVCEQFMDVSDMIKDEDLLTQKGNSCGIGPNNGYHVTRSGQSIQQLVAAMVPGFRPRRLSARELNLLKRKAKVNAKDLTKCWSEDDEVEVSASQYPAASRGTSDKPAANKVVPKGIGFGVWAREERGAGGLEWEGEVSGRRPAVELVAGGWEEVGGGGLVWGKWGLVWGGRRDGEGEGREVAGGLRVQVGRYITAYFDVQPAVVGDLSVAWAILVVFLAVFGWQFAVPSRGRILIAIWTITWTDFNSNLEDYNFPRVIKAFVDAAIELDKDELDEDGRWPFQHFVEQLIHDMFDPIWEVRHGSIMALREILTHHGSCAGVLSVDINLEKSLFGDLEEIKCEEPINNSREIDLNVHFSADEHEPALKRHKSGNELSYPENKRCSLDSDNGEIKQSTSMGTVAGLNVNPTLVNGAVDGTHVKVELEPSPDGLNYHCKVDDAASLGSSFEDSCLISNFDLKKNLPKTSKLTNLMKLARYSWMKNWEFLQDCAIRFLCILSLDRFGDYVADQVVAPVRETCAQALGVVLKYMHPSLVIETLKILLHMQCRQEWEVRHGCLLGIKYLVAIRKEMLQDLLPYILPACKAGLEDPDDDVRAVAADCLVPAAAAIVSLSEGLLHSIVMLLWDILLDLDDLSPSTSSVMNLLSEIYSQPEMVPKMLGTLKLVEKEDLDLNKLSQLDDRGDGVKYADNPYVLSKLTPRLWPFMRHSITSVRHSAIRTLEKLLEVGNRRSSSESLGNGFWPAAILGDALRIVFQNLLLESNDAVLLSSERVWRLLLQCPGQDLEAAAKLYFSSWIHLAATPYGSALDATKMFWPIALPRKSHFRAAAKMRIVKSDNDTGTCFTVEIGQGSMLPENKIDSATISTKIIVGADSEKPVTHTRVVTASALGIFVSRLPEVSLPAAIHPLWNDLTSLSGVQRQVAAMVLVAWFKELHNMDCLGAHGKLFGLLAHVRNWLLDLLACSDPSFPTKDSLLPYAELSRTYAKMRSEANILFRSAESCGVFQSLISTINISCDTLSIDEAISFASKLSEPADSVAYEKAAVNDLESAKQQLLSTTGYLKCVQNNLHITVSAMVAAAVVWMSDLPAKLNPIILPLMAAIKREQEEILQQEAAAALAELIFSCIGRKPGPNDKLVKNLCCLTCADSSETPQAAQIGSMDVVEDLYMFSFGRSPSIQKSRVQILSANEDRAKVEGFISRRGAELALKHLCQKFGSSLFDKLPKLWDCLTEFLKPLRPDETKRNLEMQEISNKIDPQTLINNIQLIRSISPLVDESLKPRLLTLLPSVLSCVRHCHIAVRLAASRCITSMAKSMTTSVMEVVIEKAIPMLADSSSLHTRQGAGMLVTLLVQGLGLELVPYAPLLVVPLLKCMSDCDLSVRQGVTHSFAALVPLLPLARGLPSPFGLSESLSKNSEDAHFLEQLLDNSHIDDYKLPIDIKVALRRYQQEGINWLSFLRRFKLHGILCDDMGLGKTLQAAAIVAADLVEQRAINNGKDPLSLIMCPSTLVAHWAYEIDKYIDRSVMITLQYAGSASERMSLRRKFDKYNIIITSYDIIRKDIDFLGKLAWNYCILDEGHIIKNSRSKITYAVKQLKAEHRLILSGTPIQNNVLELWSLFDFLMPGFLGTERQIASINERMEGRFAVVEGMLKKLLEAKTNLAASEAKEATGGHGRCGNPNMLRGRENSGVEILEGEDGMPHPKPLSREEISIAYERRGAYFFQATYGKPLLAAKDSKCSAKDAEAGVLAMEALHKQVMPFLLRRTKDEVLSDLPEKIIQDRYCNLSPVQLKLYEQFSSSDSKREISSLVTESETSSESVVKPSVKATSHVFQALQYLLKLCSHPLLVIGEKTPESLKGLLSDVIPDCNDLLSVLHELHHSPKLVALQEILEECGIGTDSTSSEGAISIGQHRVLIFAQHRSLLDIIERDLFNAHMKSVTYLRLDGSVEPDKRFDIVKTFNSDPTIDVLLLTTHVGGLGLNLTSADTLVFMEHDWNPMKDHQAMDRAHRLGQRKVVNVHRLIMRGTLEEKIMSLQKFKLSVANAVINAENASLKTMNTDQLLDLFTPASASGKAAGTSSSNGLDEDSRTAGKKGLKAILSGLEELWDQSQYSEEYDLSHFLGKLNG</sequence>
<dbReference type="SMART" id="SM00490">
    <property type="entry name" value="HELICc"/>
    <property type="match status" value="1"/>
</dbReference>
<dbReference type="Pfam" id="PF12054">
    <property type="entry name" value="DUF3535"/>
    <property type="match status" value="1"/>
</dbReference>
<feature type="transmembrane region" description="Helical" evidence="9">
    <location>
        <begin position="500"/>
        <end position="519"/>
    </location>
</feature>
<dbReference type="Pfam" id="PF00176">
    <property type="entry name" value="SNF2-rel_dom"/>
    <property type="match status" value="2"/>
</dbReference>
<organism evidence="12 13">
    <name type="scientific">Dendrobium chrysotoxum</name>
    <name type="common">Orchid</name>
    <dbReference type="NCBI Taxonomy" id="161865"/>
    <lineage>
        <taxon>Eukaryota</taxon>
        <taxon>Viridiplantae</taxon>
        <taxon>Streptophyta</taxon>
        <taxon>Embryophyta</taxon>
        <taxon>Tracheophyta</taxon>
        <taxon>Spermatophyta</taxon>
        <taxon>Magnoliopsida</taxon>
        <taxon>Liliopsida</taxon>
        <taxon>Asparagales</taxon>
        <taxon>Orchidaceae</taxon>
        <taxon>Epidendroideae</taxon>
        <taxon>Malaxideae</taxon>
        <taxon>Dendrobiinae</taxon>
        <taxon>Dendrobium</taxon>
    </lineage>
</organism>
<keyword evidence="2" id="KW-0677">Repeat</keyword>
<dbReference type="GO" id="GO:0005524">
    <property type="term" value="F:ATP binding"/>
    <property type="evidence" value="ECO:0007669"/>
    <property type="project" value="UniProtKB-KW"/>
</dbReference>
<dbReference type="SUPFAM" id="SSF52540">
    <property type="entry name" value="P-loop containing nucleoside triphosphate hydrolases"/>
    <property type="match status" value="2"/>
</dbReference>
<dbReference type="InterPro" id="IPR049730">
    <property type="entry name" value="SNF2/RAD54-like_C"/>
</dbReference>
<evidence type="ECO:0000256" key="3">
    <source>
        <dbReference type="ARBA" id="ARBA00022741"/>
    </source>
</evidence>
<evidence type="ECO:0000256" key="6">
    <source>
        <dbReference type="ARBA" id="ARBA00022840"/>
    </source>
</evidence>
<feature type="transmembrane region" description="Helical" evidence="9">
    <location>
        <begin position="131"/>
        <end position="154"/>
    </location>
</feature>
<keyword evidence="9" id="KW-0812">Transmembrane</keyword>
<dbReference type="GO" id="GO:0005634">
    <property type="term" value="C:nucleus"/>
    <property type="evidence" value="ECO:0007669"/>
    <property type="project" value="UniProtKB-SubCell"/>
</dbReference>
<dbReference type="CDD" id="cd18793">
    <property type="entry name" value="SF2_C_SNF"/>
    <property type="match status" value="1"/>
</dbReference>
<evidence type="ECO:0008006" key="14">
    <source>
        <dbReference type="Google" id="ProtNLM"/>
    </source>
</evidence>
<dbReference type="Gene3D" id="3.40.50.300">
    <property type="entry name" value="P-loop containing nucleotide triphosphate hydrolases"/>
    <property type="match status" value="1"/>
</dbReference>
<keyword evidence="5" id="KW-0347">Helicase</keyword>
<dbReference type="InterPro" id="IPR000330">
    <property type="entry name" value="SNF2_N"/>
</dbReference>
<dbReference type="InterPro" id="IPR011989">
    <property type="entry name" value="ARM-like"/>
</dbReference>
<dbReference type="InterPro" id="IPR027417">
    <property type="entry name" value="P-loop_NTPase"/>
</dbReference>
<feature type="domain" description="Helicase C-terminal" evidence="11">
    <location>
        <begin position="2188"/>
        <end position="2347"/>
    </location>
</feature>
<evidence type="ECO:0000256" key="1">
    <source>
        <dbReference type="ARBA" id="ARBA00004123"/>
    </source>
</evidence>
<dbReference type="SMART" id="SM00487">
    <property type="entry name" value="DEXDc"/>
    <property type="match status" value="1"/>
</dbReference>
<keyword evidence="13" id="KW-1185">Reference proteome</keyword>